<comment type="caution">
    <text evidence="1">The sequence shown here is derived from an EMBL/GenBank/DDBJ whole genome shotgun (WGS) entry which is preliminary data.</text>
</comment>
<dbReference type="Proteomes" id="UP001157502">
    <property type="component" value="Chromosome 5"/>
</dbReference>
<evidence type="ECO:0000313" key="2">
    <source>
        <dbReference type="Proteomes" id="UP001157502"/>
    </source>
</evidence>
<dbReference type="EMBL" id="CM055732">
    <property type="protein sequence ID" value="KAJ8010977.1"/>
    <property type="molecule type" value="Genomic_DNA"/>
</dbReference>
<accession>A0ACC2H5H2</accession>
<protein>
    <submittedName>
        <fullName evidence="1">Uncharacterized protein</fullName>
    </submittedName>
</protein>
<evidence type="ECO:0000313" key="1">
    <source>
        <dbReference type="EMBL" id="KAJ8010977.1"/>
    </source>
</evidence>
<sequence>MANSGSWDSNGVVQVFREDRCPEDCLPNFTWQPSFSEMFNSSANGSWMSDPEPWSAIIPTIAAVYSLVFVVGLVGNCLVMFVIIRYTKMKTATNIYIFNLAVADALVTTTMPFQSTDYLLNSWPFGEVILTLT</sequence>
<proteinExistence type="predicted"/>
<name>A0ACC2H5H2_DALPE</name>
<gene>
    <name evidence="1" type="ORF">DPEC_G00053430</name>
</gene>
<keyword evidence="2" id="KW-1185">Reference proteome</keyword>
<reference evidence="1" key="1">
    <citation type="submission" date="2021-05" db="EMBL/GenBank/DDBJ databases">
        <authorList>
            <person name="Pan Q."/>
            <person name="Jouanno E."/>
            <person name="Zahm M."/>
            <person name="Klopp C."/>
            <person name="Cabau C."/>
            <person name="Louis A."/>
            <person name="Berthelot C."/>
            <person name="Parey E."/>
            <person name="Roest Crollius H."/>
            <person name="Montfort J."/>
            <person name="Robinson-Rechavi M."/>
            <person name="Bouchez O."/>
            <person name="Lampietro C."/>
            <person name="Lopez Roques C."/>
            <person name="Donnadieu C."/>
            <person name="Postlethwait J."/>
            <person name="Bobe J."/>
            <person name="Dillon D."/>
            <person name="Chandos A."/>
            <person name="von Hippel F."/>
            <person name="Guiguen Y."/>
        </authorList>
    </citation>
    <scope>NUCLEOTIDE SEQUENCE</scope>
    <source>
        <strain evidence="1">YG-Jan2019</strain>
    </source>
</reference>
<organism evidence="1 2">
    <name type="scientific">Dallia pectoralis</name>
    <name type="common">Alaska blackfish</name>
    <dbReference type="NCBI Taxonomy" id="75939"/>
    <lineage>
        <taxon>Eukaryota</taxon>
        <taxon>Metazoa</taxon>
        <taxon>Chordata</taxon>
        <taxon>Craniata</taxon>
        <taxon>Vertebrata</taxon>
        <taxon>Euteleostomi</taxon>
        <taxon>Actinopterygii</taxon>
        <taxon>Neopterygii</taxon>
        <taxon>Teleostei</taxon>
        <taxon>Protacanthopterygii</taxon>
        <taxon>Esociformes</taxon>
        <taxon>Umbridae</taxon>
        <taxon>Dallia</taxon>
    </lineage>
</organism>